<evidence type="ECO:0000256" key="1">
    <source>
        <dbReference type="SAM" id="MobiDB-lite"/>
    </source>
</evidence>
<proteinExistence type="predicted"/>
<name>A0A556VW49_BAGYA</name>
<feature type="region of interest" description="Disordered" evidence="1">
    <location>
        <begin position="341"/>
        <end position="366"/>
    </location>
</feature>
<reference evidence="2 3" key="1">
    <citation type="journal article" date="2019" name="Genome Biol. Evol.">
        <title>Whole-Genome Sequencing of the Giant Devil Catfish, Bagarius yarrelli.</title>
        <authorList>
            <person name="Jiang W."/>
            <person name="Lv Y."/>
            <person name="Cheng L."/>
            <person name="Yang K."/>
            <person name="Chao B."/>
            <person name="Wang X."/>
            <person name="Li Y."/>
            <person name="Pan X."/>
            <person name="You X."/>
            <person name="Zhang Y."/>
            <person name="Yang J."/>
            <person name="Li J."/>
            <person name="Zhang X."/>
            <person name="Liu S."/>
            <person name="Sun C."/>
            <person name="Yang J."/>
            <person name="Shi Q."/>
        </authorList>
    </citation>
    <scope>NUCLEOTIDE SEQUENCE [LARGE SCALE GENOMIC DNA]</scope>
    <source>
        <strain evidence="2">JWS20170419001</strain>
        <tissue evidence="2">Muscle</tissue>
    </source>
</reference>
<evidence type="ECO:0000313" key="3">
    <source>
        <dbReference type="Proteomes" id="UP000319801"/>
    </source>
</evidence>
<sequence length="398" mass="45271">MDVVLRLSEKFIQCSSAKPLKKNREDLILKAVFVFHREREEQLMGYRKRGPKPKHFLSETQVSSFALRSSVLSQDNEIHLKSPSCGQQFHLDSRMQHPYQNLEDVLTDEKNEEEKQYYHLHGRKHHQYQPDLTLYQQEPDQEHRDIKDDRTEMEKVLVDGTGNSNVIEEQTRANRIKSKLKIVKNKNKNGRIVIVMSKYMENRKQPDGGLTQNLASMRGSGYVDGSMDRIETSERNGVKNSFYHQTGQKETSKPTEHCAPNSSEHAINTWCHSEPCDKRLDSPSFLSISSPNAGSSQDQSSSASLNGCYDVTSDISDSCQDEPMDLSFTGCQKARNAVTHCRTGERTDQDTTETEKPVSPREPERAPSFVPFLGNIIITDVTANCLTVTFKEYVPVPV</sequence>
<organism evidence="2 3">
    <name type="scientific">Bagarius yarrelli</name>
    <name type="common">Goonch</name>
    <name type="synonym">Bagrus yarrelli</name>
    <dbReference type="NCBI Taxonomy" id="175774"/>
    <lineage>
        <taxon>Eukaryota</taxon>
        <taxon>Metazoa</taxon>
        <taxon>Chordata</taxon>
        <taxon>Craniata</taxon>
        <taxon>Vertebrata</taxon>
        <taxon>Euteleostomi</taxon>
        <taxon>Actinopterygii</taxon>
        <taxon>Neopterygii</taxon>
        <taxon>Teleostei</taxon>
        <taxon>Ostariophysi</taxon>
        <taxon>Siluriformes</taxon>
        <taxon>Sisoridae</taxon>
        <taxon>Sisorinae</taxon>
        <taxon>Bagarius</taxon>
    </lineage>
</organism>
<gene>
    <name evidence="2" type="ORF">Baya_16613</name>
</gene>
<dbReference type="GO" id="GO:0032183">
    <property type="term" value="F:SUMO binding"/>
    <property type="evidence" value="ECO:0007669"/>
    <property type="project" value="TreeGrafter"/>
</dbReference>
<dbReference type="OrthoDB" id="1918685at2759"/>
<feature type="compositionally biased region" description="Basic and acidic residues" evidence="1">
    <location>
        <begin position="342"/>
        <end position="365"/>
    </location>
</feature>
<feature type="compositionally biased region" description="Polar residues" evidence="1">
    <location>
        <begin position="238"/>
        <end position="249"/>
    </location>
</feature>
<comment type="caution">
    <text evidence="2">The sequence shown here is derived from an EMBL/GenBank/DDBJ whole genome shotgun (WGS) entry which is preliminary data.</text>
</comment>
<accession>A0A556VW49</accession>
<dbReference type="GO" id="GO:0035102">
    <property type="term" value="C:PRC1 complex"/>
    <property type="evidence" value="ECO:0007669"/>
    <property type="project" value="TreeGrafter"/>
</dbReference>
<dbReference type="EMBL" id="VCAZ01000336">
    <property type="protein sequence ID" value="TUC02897.1"/>
    <property type="molecule type" value="Genomic_DNA"/>
</dbReference>
<dbReference type="GO" id="GO:0016874">
    <property type="term" value="F:ligase activity"/>
    <property type="evidence" value="ECO:0007669"/>
    <property type="project" value="UniProtKB-KW"/>
</dbReference>
<dbReference type="GO" id="GO:0000122">
    <property type="term" value="P:negative regulation of transcription by RNA polymerase II"/>
    <property type="evidence" value="ECO:0007669"/>
    <property type="project" value="TreeGrafter"/>
</dbReference>
<dbReference type="GO" id="GO:0016925">
    <property type="term" value="P:protein sumoylation"/>
    <property type="evidence" value="ECO:0007669"/>
    <property type="project" value="TreeGrafter"/>
</dbReference>
<keyword evidence="3" id="KW-1185">Reference proteome</keyword>
<dbReference type="GO" id="GO:0061665">
    <property type="term" value="F:SUMO ligase activity"/>
    <property type="evidence" value="ECO:0007669"/>
    <property type="project" value="TreeGrafter"/>
</dbReference>
<dbReference type="InterPro" id="IPR043531">
    <property type="entry name" value="CBX4"/>
</dbReference>
<protein>
    <submittedName>
        <fullName evidence="2">E3 SUMO-protein ligase CBX4</fullName>
    </submittedName>
</protein>
<dbReference type="PANTHER" id="PTHR46727">
    <property type="entry name" value="E3 SUMO-PROTEIN LIGASE CBX4"/>
    <property type="match status" value="1"/>
</dbReference>
<dbReference type="Pfam" id="PF17218">
    <property type="entry name" value="CBX7_C"/>
    <property type="match status" value="1"/>
</dbReference>
<evidence type="ECO:0000313" key="2">
    <source>
        <dbReference type="EMBL" id="TUC02897.1"/>
    </source>
</evidence>
<feature type="region of interest" description="Disordered" evidence="1">
    <location>
        <begin position="233"/>
        <end position="263"/>
    </location>
</feature>
<dbReference type="InterPro" id="IPR033773">
    <property type="entry name" value="CBX7_C"/>
</dbReference>
<dbReference type="PANTHER" id="PTHR46727:SF1">
    <property type="entry name" value="E3 SUMO-PROTEIN LIGASE CBX4"/>
    <property type="match status" value="1"/>
</dbReference>
<dbReference type="AlphaFoldDB" id="A0A556VW49"/>
<keyword evidence="2" id="KW-0436">Ligase</keyword>
<dbReference type="Proteomes" id="UP000319801">
    <property type="component" value="Unassembled WGS sequence"/>
</dbReference>